<keyword evidence="3" id="KW-1185">Reference proteome</keyword>
<evidence type="ECO:0000313" key="3">
    <source>
        <dbReference type="Proteomes" id="UP000000577"/>
    </source>
</evidence>
<dbReference type="STRING" id="243231.GSU1546"/>
<dbReference type="AlphaFoldDB" id="Q74CX5"/>
<dbReference type="HOGENOM" id="CLU_965629_0_0_7"/>
<keyword evidence="1" id="KW-0812">Transmembrane</keyword>
<dbReference type="PATRIC" id="fig|243231.5.peg.1590"/>
<feature type="transmembrane region" description="Helical" evidence="1">
    <location>
        <begin position="108"/>
        <end position="127"/>
    </location>
</feature>
<dbReference type="Proteomes" id="UP000000577">
    <property type="component" value="Chromosome"/>
</dbReference>
<keyword evidence="1" id="KW-0472">Membrane</keyword>
<dbReference type="EMBL" id="AE017180">
    <property type="protein sequence ID" value="AAR34920.1"/>
    <property type="molecule type" value="Genomic_DNA"/>
</dbReference>
<dbReference type="OrthoDB" id="960433at2"/>
<dbReference type="EnsemblBacteria" id="AAR34920">
    <property type="protein sequence ID" value="AAR34920"/>
    <property type="gene ID" value="GSU1546"/>
</dbReference>
<reference evidence="2 3" key="1">
    <citation type="journal article" date="2003" name="Science">
        <title>Genome of Geobacter sulfurreducens: metal reduction in subsurface environments.</title>
        <authorList>
            <person name="Methe B.A."/>
            <person name="Nelson K.E."/>
            <person name="Eisen J.A."/>
            <person name="Paulsen I.T."/>
            <person name="Nelson W."/>
            <person name="Heidelberg J.F."/>
            <person name="Wu D."/>
            <person name="Wu M."/>
            <person name="Ward N."/>
            <person name="Beanan M.J."/>
            <person name="Dodson R.J."/>
            <person name="Madupu R."/>
            <person name="Brinkac L.M."/>
            <person name="Daugherty S.C."/>
            <person name="DeBoy R.T."/>
            <person name="Durkin A.S."/>
            <person name="Gwinn M."/>
            <person name="Kolonay J.F."/>
            <person name="Sullivan S.A."/>
            <person name="Haft D.H."/>
            <person name="Selengut J."/>
            <person name="Davidsen T.M."/>
            <person name="Zafar N."/>
            <person name="White O."/>
            <person name="Tran B."/>
            <person name="Romero C."/>
            <person name="Forberger H.A."/>
            <person name="Weidman J."/>
            <person name="Khouri H."/>
            <person name="Feldblyum T.V."/>
            <person name="Utterback T.R."/>
            <person name="Van Aken S.E."/>
            <person name="Lovley D.R."/>
            <person name="Fraser C.M."/>
        </authorList>
    </citation>
    <scope>NUCLEOTIDE SEQUENCE [LARGE SCALE GENOMIC DNA]</scope>
    <source>
        <strain evidence="3">ATCC 51573 / DSM 12127 / PCA</strain>
    </source>
</reference>
<keyword evidence="1" id="KW-1133">Transmembrane helix</keyword>
<evidence type="ECO:0000313" key="2">
    <source>
        <dbReference type="EMBL" id="AAR34920.1"/>
    </source>
</evidence>
<accession>Q74CX5</accession>
<dbReference type="InParanoid" id="Q74CX5"/>
<feature type="transmembrane region" description="Helical" evidence="1">
    <location>
        <begin position="39"/>
        <end position="65"/>
    </location>
</feature>
<evidence type="ECO:0000256" key="1">
    <source>
        <dbReference type="SAM" id="Phobius"/>
    </source>
</evidence>
<gene>
    <name evidence="2" type="ordered locus">GSU1546</name>
</gene>
<organism evidence="2 3">
    <name type="scientific">Geobacter sulfurreducens (strain ATCC 51573 / DSM 12127 / PCA)</name>
    <dbReference type="NCBI Taxonomy" id="243231"/>
    <lineage>
        <taxon>Bacteria</taxon>
        <taxon>Pseudomonadati</taxon>
        <taxon>Thermodesulfobacteriota</taxon>
        <taxon>Desulfuromonadia</taxon>
        <taxon>Geobacterales</taxon>
        <taxon>Geobacteraceae</taxon>
        <taxon>Geobacter</taxon>
    </lineage>
</organism>
<feature type="transmembrane region" description="Helical" evidence="1">
    <location>
        <begin position="139"/>
        <end position="158"/>
    </location>
</feature>
<sequence length="288" mass="31689">MAPEQPAMTHPIEISPNHDLIRDRLRLCLDSARHDTATFAMLTVVLTPIFMVVGTIFLVFTLMIVDVPLVDHLGYDASVATGANLSLAFMAASFFLRPTQDCQRGRRGYPWFVVGALLFCVLLGISYGTTLPATAPGLFWSLYLVFALAMLGCIGHVYEPHDDYYVGWVAGPILIDDPFTIEDDIDRAHLSLGLVGALSHLIISSYGEIFGSLWLWRGLNDHELSASVEFLKALAAKDSNRARTRMLSVGNASARDIMRALQKLEMILVVDGAPRLSMKGRELLGLKP</sequence>
<reference evidence="2 3" key="2">
    <citation type="journal article" date="2012" name="BMC Genomics">
        <title>Comparative genomic analysis of Geobacter sulfurreducens KN400, a strain with enhanced capacity for extracellular electron transfer and electricity production.</title>
        <authorList>
            <person name="Butler J.E."/>
            <person name="Young N.D."/>
            <person name="Aklujkar M."/>
            <person name="Lovley D.R."/>
        </authorList>
    </citation>
    <scope>NUCLEOTIDE SEQUENCE [LARGE SCALE GENOMIC DNA]</scope>
    <source>
        <strain evidence="3">ATCC 51573 / DSM 12127 / PCA</strain>
    </source>
</reference>
<proteinExistence type="predicted"/>
<protein>
    <submittedName>
        <fullName evidence="2">Uncharacterized protein</fullName>
    </submittedName>
</protein>
<feature type="transmembrane region" description="Helical" evidence="1">
    <location>
        <begin position="77"/>
        <end position="96"/>
    </location>
</feature>
<dbReference type="KEGG" id="gsu:GSU1546"/>
<name>Q74CX5_GEOSL</name>